<organism evidence="4 5">
    <name type="scientific">Rhodococcoides corynebacterioides</name>
    <dbReference type="NCBI Taxonomy" id="53972"/>
    <lineage>
        <taxon>Bacteria</taxon>
        <taxon>Bacillati</taxon>
        <taxon>Actinomycetota</taxon>
        <taxon>Actinomycetes</taxon>
        <taxon>Mycobacteriales</taxon>
        <taxon>Nocardiaceae</taxon>
        <taxon>Rhodococcoides</taxon>
    </lineage>
</organism>
<evidence type="ECO:0000256" key="2">
    <source>
        <dbReference type="SAM" id="MobiDB-lite"/>
    </source>
</evidence>
<evidence type="ECO:0000313" key="4">
    <source>
        <dbReference type="EMBL" id="MBM7415253.1"/>
    </source>
</evidence>
<comment type="caution">
    <text evidence="4">The sequence shown here is derived from an EMBL/GenBank/DDBJ whole genome shotgun (WGS) entry which is preliminary data.</text>
</comment>
<gene>
    <name evidence="4" type="ORF">JOE42_001986</name>
</gene>
<sequence length="700" mass="75082">MTSSLLSKGQNVELPDGISKMDILISWVDDAGDVDASALLLAESGTVSKDDDFVFYNQPESSDGAIRHLGRSAAEDGMSERISIDLTLLDPAVLTVALAGSVTGGTFGDLGKLSLRVIDGAGVTLGEYVTADAKDETAFVFGEVYRRGGRWKLRAVGQGWTSGLEGLATDYGVSIENSDVPDPEVVDRADPVADDVVSVAPDVVEPSSVESELDETVTSAVVDMPITTTTSASVQEDGSDKTTGRAPASTRRGVRTTKAVPRKAKPFTFVSADGDNWAPARLFSVVGVGSGDEQERRATAALVATMQAVRPFARAISGRVGAPAGRFEGYVEVPYTKGETKVIPDAVFRVARGSRMWTALLEVKTGSGELRRDQLENYLDVARRHKYDVVVSLSNDVPPGVGDLPVEVDRRKLAKVDLRHLSWTDVVHEARMLLAHGGIEDGLEAWILTEFVRYLAHPRSGAADFVDMGPHWVSVRDSIAAGTLRAGDKKVSFVADKWLSLSRHLSQRLTAELGVPVRHVLPRRLVNDPTQRTAFFVDKLASEGTLGASFRVPETAGDLDVSVDLRANRVTCTTTVNAPDEGSTTKRLSWIMKQLGSAPEDLLVEAVFSEHGVVACETLATVRATPKALTDGRQGHIVTFSLTRITTMGSKRSGTASGFVTSVTAAVDVFYTDVLQTIREWVSAAPEPVDPPENWAAQTH</sequence>
<dbReference type="RefSeq" id="WP_204868273.1">
    <property type="nucleotide sequence ID" value="NZ_JAFBBK010000001.1"/>
</dbReference>
<dbReference type="CDD" id="cd06974">
    <property type="entry name" value="TerD_like"/>
    <property type="match status" value="1"/>
</dbReference>
<dbReference type="Pfam" id="PF02342">
    <property type="entry name" value="TerD"/>
    <property type="match status" value="1"/>
</dbReference>
<dbReference type="Gene3D" id="2.60.60.30">
    <property type="entry name" value="sav2460 like domains"/>
    <property type="match status" value="1"/>
</dbReference>
<comment type="similarity">
    <text evidence="1">Belongs to the CAPAB/TerDEXZ family.</text>
</comment>
<dbReference type="PANTHER" id="PTHR32097:SF4">
    <property type="entry name" value="GENERAL STRESS PROTEIN 16U"/>
    <property type="match status" value="1"/>
</dbReference>
<feature type="domain" description="TerD" evidence="3">
    <location>
        <begin position="6"/>
        <end position="171"/>
    </location>
</feature>
<evidence type="ECO:0000259" key="3">
    <source>
        <dbReference type="Pfam" id="PF02342"/>
    </source>
</evidence>
<feature type="region of interest" description="Disordered" evidence="2">
    <location>
        <begin position="228"/>
        <end position="258"/>
    </location>
</feature>
<keyword evidence="5" id="KW-1185">Reference proteome</keyword>
<dbReference type="InterPro" id="IPR003325">
    <property type="entry name" value="TerD"/>
</dbReference>
<protein>
    <submittedName>
        <fullName evidence="4">Stress response protein SCP2</fullName>
    </submittedName>
</protein>
<dbReference type="EMBL" id="JAFBBK010000001">
    <property type="protein sequence ID" value="MBM7415253.1"/>
    <property type="molecule type" value="Genomic_DNA"/>
</dbReference>
<dbReference type="InterPro" id="IPR051324">
    <property type="entry name" value="Stress/Tellurium_Resist"/>
</dbReference>
<evidence type="ECO:0000313" key="5">
    <source>
        <dbReference type="Proteomes" id="UP000703038"/>
    </source>
</evidence>
<reference evidence="4 5" key="1">
    <citation type="submission" date="2021-01" db="EMBL/GenBank/DDBJ databases">
        <title>Genomics of switchgrass bacterial isolates.</title>
        <authorList>
            <person name="Shade A."/>
        </authorList>
    </citation>
    <scope>NUCLEOTIDE SEQUENCE [LARGE SCALE GENOMIC DNA]</scope>
    <source>
        <strain evidence="4 5">PvP111</strain>
    </source>
</reference>
<name>A0ABS2KTI5_9NOCA</name>
<proteinExistence type="inferred from homology"/>
<evidence type="ECO:0000256" key="1">
    <source>
        <dbReference type="ARBA" id="ARBA00008775"/>
    </source>
</evidence>
<dbReference type="PANTHER" id="PTHR32097">
    <property type="entry name" value="CAMP-BINDING PROTEIN 1-RELATED"/>
    <property type="match status" value="1"/>
</dbReference>
<accession>A0ABS2KTI5</accession>
<dbReference type="Proteomes" id="UP000703038">
    <property type="component" value="Unassembled WGS sequence"/>
</dbReference>